<keyword evidence="3" id="KW-1185">Reference proteome</keyword>
<dbReference type="EMBL" id="VOBQ01000007">
    <property type="protein sequence ID" value="TWO71588.1"/>
    <property type="molecule type" value="Genomic_DNA"/>
</dbReference>
<organism evidence="2 3">
    <name type="scientific">Caenimonas sedimenti</name>
    <dbReference type="NCBI Taxonomy" id="2596921"/>
    <lineage>
        <taxon>Bacteria</taxon>
        <taxon>Pseudomonadati</taxon>
        <taxon>Pseudomonadota</taxon>
        <taxon>Betaproteobacteria</taxon>
        <taxon>Burkholderiales</taxon>
        <taxon>Comamonadaceae</taxon>
        <taxon>Caenimonas</taxon>
    </lineage>
</organism>
<feature type="compositionally biased region" description="Low complexity" evidence="1">
    <location>
        <begin position="48"/>
        <end position="62"/>
    </location>
</feature>
<evidence type="ECO:0000313" key="2">
    <source>
        <dbReference type="EMBL" id="TWO71588.1"/>
    </source>
</evidence>
<dbReference type="Proteomes" id="UP000318199">
    <property type="component" value="Unassembled WGS sequence"/>
</dbReference>
<dbReference type="OrthoDB" id="9135829at2"/>
<comment type="caution">
    <text evidence="2">The sequence shown here is derived from an EMBL/GenBank/DDBJ whole genome shotgun (WGS) entry which is preliminary data.</text>
</comment>
<dbReference type="AlphaFoldDB" id="A0A562ZTC9"/>
<feature type="region of interest" description="Disordered" evidence="1">
    <location>
        <begin position="1"/>
        <end position="112"/>
    </location>
</feature>
<dbReference type="Gene3D" id="6.20.20.10">
    <property type="match status" value="1"/>
</dbReference>
<proteinExistence type="predicted"/>
<accession>A0A562ZTC9</accession>
<name>A0A562ZTC9_9BURK</name>
<gene>
    <name evidence="2" type="ORF">FN976_09430</name>
</gene>
<evidence type="ECO:0000313" key="3">
    <source>
        <dbReference type="Proteomes" id="UP000318199"/>
    </source>
</evidence>
<dbReference type="RefSeq" id="WP_145892770.1">
    <property type="nucleotide sequence ID" value="NZ_VOBQ01000007.1"/>
</dbReference>
<evidence type="ECO:0000256" key="1">
    <source>
        <dbReference type="SAM" id="MobiDB-lite"/>
    </source>
</evidence>
<protein>
    <recommendedName>
        <fullName evidence="4">Molecular chaperone DnaJ</fullName>
    </recommendedName>
</protein>
<sequence length="112" mass="10794">MAAKQDRPSVSSPAVRAEEPLDLAQSVAGEEDPGASIDLAGAPGRSDQPAGQAPGQPSAAQPPMRPGDEAPEGTAGTGEDVCPRCGGSGRLGASSCPECAGTGRVTVGIGGA</sequence>
<evidence type="ECO:0008006" key="4">
    <source>
        <dbReference type="Google" id="ProtNLM"/>
    </source>
</evidence>
<reference evidence="2 3" key="1">
    <citation type="submission" date="2019-07" db="EMBL/GenBank/DDBJ databases">
        <title>Caenimonas sedimenti sp. nov., isolated from activated sludge.</title>
        <authorList>
            <person name="Xu J."/>
        </authorList>
    </citation>
    <scope>NUCLEOTIDE SEQUENCE [LARGE SCALE GENOMIC DNA]</scope>
    <source>
        <strain evidence="2 3">HX-9-20</strain>
    </source>
</reference>